<name>A0AAE1AA98_9GAST</name>
<organism evidence="2 3">
    <name type="scientific">Elysia crispata</name>
    <name type="common">lettuce slug</name>
    <dbReference type="NCBI Taxonomy" id="231223"/>
    <lineage>
        <taxon>Eukaryota</taxon>
        <taxon>Metazoa</taxon>
        <taxon>Spiralia</taxon>
        <taxon>Lophotrochozoa</taxon>
        <taxon>Mollusca</taxon>
        <taxon>Gastropoda</taxon>
        <taxon>Heterobranchia</taxon>
        <taxon>Euthyneura</taxon>
        <taxon>Panpulmonata</taxon>
        <taxon>Sacoglossa</taxon>
        <taxon>Placobranchoidea</taxon>
        <taxon>Plakobranchidae</taxon>
        <taxon>Elysia</taxon>
    </lineage>
</organism>
<evidence type="ECO:0000256" key="1">
    <source>
        <dbReference type="SAM" id="MobiDB-lite"/>
    </source>
</evidence>
<gene>
    <name evidence="2" type="ORF">RRG08_001498</name>
</gene>
<proteinExistence type="predicted"/>
<evidence type="ECO:0000313" key="3">
    <source>
        <dbReference type="Proteomes" id="UP001283361"/>
    </source>
</evidence>
<keyword evidence="3" id="KW-1185">Reference proteome</keyword>
<sequence>MLRHRATTPIQNQATLRSVNQRKMPWQCSRRNAPKETSDNPQLPFRLRTLLTIDKLYLNKRKKGRVFRCMKDTCIRNRNGHRRSRFGYDDKATLTSTVTTRPTNRRLGDDGSNYAAKPLKKYYEN</sequence>
<comment type="caution">
    <text evidence="2">The sequence shown here is derived from an EMBL/GenBank/DDBJ whole genome shotgun (WGS) entry which is preliminary data.</text>
</comment>
<dbReference type="AlphaFoldDB" id="A0AAE1AA98"/>
<dbReference type="EMBL" id="JAWDGP010002302">
    <property type="protein sequence ID" value="KAK3784190.1"/>
    <property type="molecule type" value="Genomic_DNA"/>
</dbReference>
<reference evidence="2" key="1">
    <citation type="journal article" date="2023" name="G3 (Bethesda)">
        <title>A reference genome for the long-term kleptoplast-retaining sea slug Elysia crispata morphotype clarki.</title>
        <authorList>
            <person name="Eastman K.E."/>
            <person name="Pendleton A.L."/>
            <person name="Shaikh M.A."/>
            <person name="Suttiyut T."/>
            <person name="Ogas R."/>
            <person name="Tomko P."/>
            <person name="Gavelis G."/>
            <person name="Widhalm J.R."/>
            <person name="Wisecaver J.H."/>
        </authorList>
    </citation>
    <scope>NUCLEOTIDE SEQUENCE</scope>
    <source>
        <strain evidence="2">ECLA1</strain>
    </source>
</reference>
<feature type="region of interest" description="Disordered" evidence="1">
    <location>
        <begin position="22"/>
        <end position="42"/>
    </location>
</feature>
<accession>A0AAE1AA98</accession>
<dbReference type="Proteomes" id="UP001283361">
    <property type="component" value="Unassembled WGS sequence"/>
</dbReference>
<protein>
    <submittedName>
        <fullName evidence="2">Uncharacterized protein</fullName>
    </submittedName>
</protein>
<evidence type="ECO:0000313" key="2">
    <source>
        <dbReference type="EMBL" id="KAK3784190.1"/>
    </source>
</evidence>